<dbReference type="PANTHER" id="PTHR35813:SF1">
    <property type="entry name" value="INNER MEMBRANE PROTEIN YBAN"/>
    <property type="match status" value="1"/>
</dbReference>
<dbReference type="EMBL" id="BAAACX010000013">
    <property type="protein sequence ID" value="GAA0397794.1"/>
    <property type="molecule type" value="Genomic_DNA"/>
</dbReference>
<evidence type="ECO:0000313" key="2">
    <source>
        <dbReference type="EMBL" id="GAA0397794.1"/>
    </source>
</evidence>
<evidence type="ECO:0000256" key="1">
    <source>
        <dbReference type="SAM" id="Phobius"/>
    </source>
</evidence>
<keyword evidence="1" id="KW-0472">Membrane</keyword>
<gene>
    <name evidence="2" type="ORF">GCM10008933_30460</name>
</gene>
<feature type="transmembrane region" description="Helical" evidence="1">
    <location>
        <begin position="72"/>
        <end position="89"/>
    </location>
</feature>
<keyword evidence="1" id="KW-1133">Transmembrane helix</keyword>
<organism evidence="2 3">
    <name type="scientific">Paenibacillus motobuensis</name>
    <dbReference type="NCBI Taxonomy" id="295324"/>
    <lineage>
        <taxon>Bacteria</taxon>
        <taxon>Bacillati</taxon>
        <taxon>Bacillota</taxon>
        <taxon>Bacilli</taxon>
        <taxon>Bacillales</taxon>
        <taxon>Paenibacillaceae</taxon>
        <taxon>Paenibacillus</taxon>
    </lineage>
</organism>
<dbReference type="PANTHER" id="PTHR35813">
    <property type="entry name" value="INNER MEMBRANE PROTEIN YBAN"/>
    <property type="match status" value="1"/>
</dbReference>
<dbReference type="PIRSF" id="PIRSF016789">
    <property type="entry name" value="DUF454"/>
    <property type="match status" value="1"/>
</dbReference>
<dbReference type="Pfam" id="PF04304">
    <property type="entry name" value="DUF454"/>
    <property type="match status" value="1"/>
</dbReference>
<keyword evidence="3" id="KW-1185">Reference proteome</keyword>
<dbReference type="InterPro" id="IPR007401">
    <property type="entry name" value="DUF454"/>
</dbReference>
<name>A0ABP3ICG1_9BACL</name>
<dbReference type="RefSeq" id="WP_343862645.1">
    <property type="nucleotide sequence ID" value="NZ_BAAACX010000013.1"/>
</dbReference>
<feature type="transmembrane region" description="Helical" evidence="1">
    <location>
        <begin position="12"/>
        <end position="38"/>
    </location>
</feature>
<sequence length="131" mass="15121">MKYLYLTLGFLFLGLGAIGVFLPVLPTTPFLLLASFFLSKGSDRFHRWFCGTKLYREHLEGFIHSRSMTLRAKLGILVLATSMLAIAFIVMKNWIGRGCILLLISFMYYYFIFRIKTVRRSETAASVEEFE</sequence>
<evidence type="ECO:0000313" key="3">
    <source>
        <dbReference type="Proteomes" id="UP001500340"/>
    </source>
</evidence>
<reference evidence="3" key="1">
    <citation type="journal article" date="2019" name="Int. J. Syst. Evol. Microbiol.">
        <title>The Global Catalogue of Microorganisms (GCM) 10K type strain sequencing project: providing services to taxonomists for standard genome sequencing and annotation.</title>
        <authorList>
            <consortium name="The Broad Institute Genomics Platform"/>
            <consortium name="The Broad Institute Genome Sequencing Center for Infectious Disease"/>
            <person name="Wu L."/>
            <person name="Ma J."/>
        </authorList>
    </citation>
    <scope>NUCLEOTIDE SEQUENCE [LARGE SCALE GENOMIC DNA]</scope>
    <source>
        <strain evidence="3">JCM 12774</strain>
    </source>
</reference>
<comment type="caution">
    <text evidence="2">The sequence shown here is derived from an EMBL/GenBank/DDBJ whole genome shotgun (WGS) entry which is preliminary data.</text>
</comment>
<accession>A0ABP3ICG1</accession>
<proteinExistence type="predicted"/>
<keyword evidence="1" id="KW-0812">Transmembrane</keyword>
<feature type="transmembrane region" description="Helical" evidence="1">
    <location>
        <begin position="95"/>
        <end position="113"/>
    </location>
</feature>
<protein>
    <submittedName>
        <fullName evidence="2">YbaN family protein</fullName>
    </submittedName>
</protein>
<dbReference type="Proteomes" id="UP001500340">
    <property type="component" value="Unassembled WGS sequence"/>
</dbReference>